<gene>
    <name evidence="2" type="ORF">DFP72DRAFT_972152</name>
</gene>
<organism evidence="2 3">
    <name type="scientific">Ephemerocybe angulata</name>
    <dbReference type="NCBI Taxonomy" id="980116"/>
    <lineage>
        <taxon>Eukaryota</taxon>
        <taxon>Fungi</taxon>
        <taxon>Dikarya</taxon>
        <taxon>Basidiomycota</taxon>
        <taxon>Agaricomycotina</taxon>
        <taxon>Agaricomycetes</taxon>
        <taxon>Agaricomycetidae</taxon>
        <taxon>Agaricales</taxon>
        <taxon>Agaricineae</taxon>
        <taxon>Psathyrellaceae</taxon>
        <taxon>Ephemerocybe</taxon>
    </lineage>
</organism>
<feature type="region of interest" description="Disordered" evidence="1">
    <location>
        <begin position="244"/>
        <end position="283"/>
    </location>
</feature>
<feature type="compositionally biased region" description="Low complexity" evidence="1">
    <location>
        <begin position="196"/>
        <end position="220"/>
    </location>
</feature>
<feature type="compositionally biased region" description="Polar residues" evidence="1">
    <location>
        <begin position="244"/>
        <end position="259"/>
    </location>
</feature>
<proteinExistence type="predicted"/>
<name>A0A8H6HK59_9AGAR</name>
<protein>
    <submittedName>
        <fullName evidence="2">Uncharacterized protein</fullName>
    </submittedName>
</protein>
<dbReference type="OrthoDB" id="3227715at2759"/>
<accession>A0A8H6HK59</accession>
<feature type="region of interest" description="Disordered" evidence="1">
    <location>
        <begin position="194"/>
        <end position="228"/>
    </location>
</feature>
<comment type="caution">
    <text evidence="2">The sequence shown here is derived from an EMBL/GenBank/DDBJ whole genome shotgun (WGS) entry which is preliminary data.</text>
</comment>
<dbReference type="Proteomes" id="UP000521943">
    <property type="component" value="Unassembled WGS sequence"/>
</dbReference>
<dbReference type="AlphaFoldDB" id="A0A8H6HK59"/>
<sequence length="283" mass="30272">MPAGHHPHGTTAYAPPVTCRAPSPASSIGTLYDDDATSDHELNMTPLEFERFCEEKIKISQPRPEEERAERDVLVTDKARGAGGEAEQALFERIMNNLRGEIKRLEDEEIYERALMKGSQIGLEHQAPTSDIDKIMRSMMGPGFKVSDTNDTQTTSTQPAIPKPAVTNGPWNNHGKKPTSLKPSIFAGMGGMPQMTSASPRSSTSAAPTTSFASNTTAGTNGTGTGHALEEPMFIDEHDLSLGSNTSFAQGWPASSSTPLHHAGSSDGTVVGGKRTRNGLARR</sequence>
<feature type="compositionally biased region" description="Low complexity" evidence="1">
    <location>
        <begin position="149"/>
        <end position="158"/>
    </location>
</feature>
<feature type="region of interest" description="Disordered" evidence="1">
    <location>
        <begin position="1"/>
        <end position="33"/>
    </location>
</feature>
<feature type="region of interest" description="Disordered" evidence="1">
    <location>
        <begin position="149"/>
        <end position="177"/>
    </location>
</feature>
<evidence type="ECO:0000313" key="2">
    <source>
        <dbReference type="EMBL" id="KAF6747847.1"/>
    </source>
</evidence>
<evidence type="ECO:0000256" key="1">
    <source>
        <dbReference type="SAM" id="MobiDB-lite"/>
    </source>
</evidence>
<dbReference type="EMBL" id="JACGCI010000077">
    <property type="protein sequence ID" value="KAF6747847.1"/>
    <property type="molecule type" value="Genomic_DNA"/>
</dbReference>
<evidence type="ECO:0000313" key="3">
    <source>
        <dbReference type="Proteomes" id="UP000521943"/>
    </source>
</evidence>
<reference evidence="2 3" key="1">
    <citation type="submission" date="2020-07" db="EMBL/GenBank/DDBJ databases">
        <title>Comparative genomics of pyrophilous fungi reveals a link between fire events and developmental genes.</title>
        <authorList>
            <consortium name="DOE Joint Genome Institute"/>
            <person name="Steindorff A.S."/>
            <person name="Carver A."/>
            <person name="Calhoun S."/>
            <person name="Stillman K."/>
            <person name="Liu H."/>
            <person name="Lipzen A."/>
            <person name="Pangilinan J."/>
            <person name="Labutti K."/>
            <person name="Bruns T.D."/>
            <person name="Grigoriev I.V."/>
        </authorList>
    </citation>
    <scope>NUCLEOTIDE SEQUENCE [LARGE SCALE GENOMIC DNA]</scope>
    <source>
        <strain evidence="2 3">CBS 144469</strain>
    </source>
</reference>
<feature type="compositionally biased region" description="Basic residues" evidence="1">
    <location>
        <begin position="274"/>
        <end position="283"/>
    </location>
</feature>
<keyword evidence="3" id="KW-1185">Reference proteome</keyword>